<protein>
    <submittedName>
        <fullName evidence="2">Protein HIRA</fullName>
    </submittedName>
</protein>
<feature type="region of interest" description="Disordered" evidence="1">
    <location>
        <begin position="90"/>
        <end position="110"/>
    </location>
</feature>
<dbReference type="EMBL" id="BKCP01005072">
    <property type="protein sequence ID" value="GER36178.1"/>
    <property type="molecule type" value="Genomic_DNA"/>
</dbReference>
<evidence type="ECO:0000313" key="3">
    <source>
        <dbReference type="Proteomes" id="UP000325081"/>
    </source>
</evidence>
<dbReference type="OrthoDB" id="1741719at2759"/>
<reference evidence="3" key="1">
    <citation type="journal article" date="2019" name="Curr. Biol.">
        <title>Genome Sequence of Striga asiatica Provides Insight into the Evolution of Plant Parasitism.</title>
        <authorList>
            <person name="Yoshida S."/>
            <person name="Kim S."/>
            <person name="Wafula E.K."/>
            <person name="Tanskanen J."/>
            <person name="Kim Y.M."/>
            <person name="Honaas L."/>
            <person name="Yang Z."/>
            <person name="Spallek T."/>
            <person name="Conn C.E."/>
            <person name="Ichihashi Y."/>
            <person name="Cheong K."/>
            <person name="Cui S."/>
            <person name="Der J.P."/>
            <person name="Gundlach H."/>
            <person name="Jiao Y."/>
            <person name="Hori C."/>
            <person name="Ishida J.K."/>
            <person name="Kasahara H."/>
            <person name="Kiba T."/>
            <person name="Kim M.S."/>
            <person name="Koo N."/>
            <person name="Laohavisit A."/>
            <person name="Lee Y.H."/>
            <person name="Lumba S."/>
            <person name="McCourt P."/>
            <person name="Mortimer J.C."/>
            <person name="Mutuku J.M."/>
            <person name="Nomura T."/>
            <person name="Sasaki-Sekimoto Y."/>
            <person name="Seto Y."/>
            <person name="Wang Y."/>
            <person name="Wakatake T."/>
            <person name="Sakakibara H."/>
            <person name="Demura T."/>
            <person name="Yamaguchi S."/>
            <person name="Yoneyama K."/>
            <person name="Manabe R.I."/>
            <person name="Nelson D.C."/>
            <person name="Schulman A.H."/>
            <person name="Timko M.P."/>
            <person name="dePamphilis C.W."/>
            <person name="Choi D."/>
            <person name="Shirasu K."/>
        </authorList>
    </citation>
    <scope>NUCLEOTIDE SEQUENCE [LARGE SCALE GENOMIC DNA]</scope>
    <source>
        <strain evidence="3">cv. UVA1</strain>
    </source>
</reference>
<organism evidence="2 3">
    <name type="scientific">Striga asiatica</name>
    <name type="common">Asiatic witchweed</name>
    <name type="synonym">Buchnera asiatica</name>
    <dbReference type="NCBI Taxonomy" id="4170"/>
    <lineage>
        <taxon>Eukaryota</taxon>
        <taxon>Viridiplantae</taxon>
        <taxon>Streptophyta</taxon>
        <taxon>Embryophyta</taxon>
        <taxon>Tracheophyta</taxon>
        <taxon>Spermatophyta</taxon>
        <taxon>Magnoliopsida</taxon>
        <taxon>eudicotyledons</taxon>
        <taxon>Gunneridae</taxon>
        <taxon>Pentapetalae</taxon>
        <taxon>asterids</taxon>
        <taxon>lamiids</taxon>
        <taxon>Lamiales</taxon>
        <taxon>Orobanchaceae</taxon>
        <taxon>Buchnereae</taxon>
        <taxon>Striga</taxon>
    </lineage>
</organism>
<evidence type="ECO:0000313" key="2">
    <source>
        <dbReference type="EMBL" id="GER36178.1"/>
    </source>
</evidence>
<sequence>MIAEKPSWIMHCDTHILSNDIQPGGLRFATGGGLHLQHEICWQGTSKSRTRHPNSLQLCVTISAPLIVLDGPSMACILHLDMTIKLFSSRKPSSRNNKIRHPMSRIGKFP</sequence>
<dbReference type="AlphaFoldDB" id="A0A5A7PU26"/>
<comment type="caution">
    <text evidence="2">The sequence shown here is derived from an EMBL/GenBank/DDBJ whole genome shotgun (WGS) entry which is preliminary data.</text>
</comment>
<accession>A0A5A7PU26</accession>
<dbReference type="Proteomes" id="UP000325081">
    <property type="component" value="Unassembled WGS sequence"/>
</dbReference>
<keyword evidence="3" id="KW-1185">Reference proteome</keyword>
<evidence type="ECO:0000256" key="1">
    <source>
        <dbReference type="SAM" id="MobiDB-lite"/>
    </source>
</evidence>
<name>A0A5A7PU26_STRAF</name>
<proteinExistence type="predicted"/>
<gene>
    <name evidence="2" type="ORF">STAS_12492</name>
</gene>